<sequence length="50" mass="5491">MLLSALLSGYPYNNRMMTDESDIDRVPASQHTSADVAPELYESDALEVSS</sequence>
<dbReference type="Proteomes" id="UP000663586">
    <property type="component" value="Chromosome"/>
</dbReference>
<dbReference type="EMBL" id="CP064786">
    <property type="protein sequence ID" value="QSG01571.1"/>
    <property type="molecule type" value="Genomic_DNA"/>
</dbReference>
<name>A0A897MMG5_9EURY</name>
<reference evidence="2" key="1">
    <citation type="submission" date="2020-11" db="EMBL/GenBank/DDBJ databases">
        <title>Carbohydrate-dependent, anaerobic sulfur respiration: A novel catabolism in halophilic archaea.</title>
        <authorList>
            <person name="Sorokin D.Y."/>
            <person name="Messina E."/>
            <person name="Smedile F."/>
            <person name="La Cono V."/>
            <person name="Hallsworth J.E."/>
            <person name="Yakimov M.M."/>
        </authorList>
    </citation>
    <scope>NUCLEOTIDE SEQUENCE</scope>
    <source>
        <strain evidence="2">AArc-S</strain>
    </source>
</reference>
<protein>
    <submittedName>
        <fullName evidence="2">Uncharacterized protein</fullName>
    </submittedName>
</protein>
<gene>
    <name evidence="2" type="ORF">AArcS_0341</name>
</gene>
<accession>A0A897MMG5</accession>
<dbReference type="KEGG" id="hara:AArcS_0341"/>
<keyword evidence="3" id="KW-1185">Reference proteome</keyword>
<evidence type="ECO:0000313" key="3">
    <source>
        <dbReference type="Proteomes" id="UP000663586"/>
    </source>
</evidence>
<evidence type="ECO:0000256" key="1">
    <source>
        <dbReference type="SAM" id="MobiDB-lite"/>
    </source>
</evidence>
<evidence type="ECO:0000313" key="2">
    <source>
        <dbReference type="EMBL" id="QSG01571.1"/>
    </source>
</evidence>
<organism evidence="2 3">
    <name type="scientific">Natranaeroarchaeum sulfidigenes</name>
    <dbReference type="NCBI Taxonomy" id="2784880"/>
    <lineage>
        <taxon>Archaea</taxon>
        <taxon>Methanobacteriati</taxon>
        <taxon>Methanobacteriota</taxon>
        <taxon>Stenosarchaea group</taxon>
        <taxon>Halobacteria</taxon>
        <taxon>Halobacteriales</taxon>
        <taxon>Natronoarchaeaceae</taxon>
        <taxon>Natranaeroarchaeum</taxon>
    </lineage>
</organism>
<feature type="compositionally biased region" description="Acidic residues" evidence="1">
    <location>
        <begin position="41"/>
        <end position="50"/>
    </location>
</feature>
<proteinExistence type="predicted"/>
<dbReference type="AlphaFoldDB" id="A0A897MMG5"/>
<feature type="region of interest" description="Disordered" evidence="1">
    <location>
        <begin position="21"/>
        <end position="50"/>
    </location>
</feature>